<protein>
    <recommendedName>
        <fullName evidence="1">SAM-dependent MTase TRM10-type domain-containing protein</fullName>
    </recommendedName>
</protein>
<dbReference type="EMBL" id="CAJOBA010000049">
    <property type="protein sequence ID" value="CAF3498489.1"/>
    <property type="molecule type" value="Genomic_DNA"/>
</dbReference>
<name>A0A8S2CKA0_9BILA</name>
<evidence type="ECO:0000313" key="3">
    <source>
        <dbReference type="EMBL" id="CAF3498489.1"/>
    </source>
</evidence>
<dbReference type="InterPro" id="IPR002616">
    <property type="entry name" value="tRNA_ribo_trans-like"/>
</dbReference>
<dbReference type="InterPro" id="IPR036511">
    <property type="entry name" value="TGT-like_sf"/>
</dbReference>
<feature type="domain" description="SAM-dependent MTase TRM10-type" evidence="1">
    <location>
        <begin position="20"/>
        <end position="219"/>
    </location>
</feature>
<evidence type="ECO:0000259" key="1">
    <source>
        <dbReference type="PROSITE" id="PS51675"/>
    </source>
</evidence>
<dbReference type="EMBL" id="CAJNOK010000049">
    <property type="protein sequence ID" value="CAF0725294.1"/>
    <property type="molecule type" value="Genomic_DNA"/>
</dbReference>
<feature type="non-terminal residue" evidence="2">
    <location>
        <position position="1"/>
    </location>
</feature>
<accession>A0A8S2CKA0</accession>
<dbReference type="Proteomes" id="UP000677228">
    <property type="component" value="Unassembled WGS sequence"/>
</dbReference>
<evidence type="ECO:0000313" key="4">
    <source>
        <dbReference type="Proteomes" id="UP000677228"/>
    </source>
</evidence>
<dbReference type="Proteomes" id="UP000682733">
    <property type="component" value="Unassembled WGS sequence"/>
</dbReference>
<reference evidence="2" key="1">
    <citation type="submission" date="2021-02" db="EMBL/GenBank/DDBJ databases">
        <authorList>
            <person name="Nowell W R."/>
        </authorList>
    </citation>
    <scope>NUCLEOTIDE SEQUENCE</scope>
</reference>
<dbReference type="InterPro" id="IPR050852">
    <property type="entry name" value="Queuine_tRNA-ribosyltrfase"/>
</dbReference>
<dbReference type="Pfam" id="PF01702">
    <property type="entry name" value="TGT"/>
    <property type="match status" value="1"/>
</dbReference>
<dbReference type="Gene3D" id="3.20.20.105">
    <property type="entry name" value="Queuine tRNA-ribosyltransferase-like"/>
    <property type="match status" value="1"/>
</dbReference>
<dbReference type="GO" id="GO:0006400">
    <property type="term" value="P:tRNA modification"/>
    <property type="evidence" value="ECO:0007669"/>
    <property type="project" value="InterPro"/>
</dbReference>
<comment type="caution">
    <text evidence="2">The sequence shown here is derived from an EMBL/GenBank/DDBJ whole genome shotgun (WGS) entry which is preliminary data.</text>
</comment>
<dbReference type="SUPFAM" id="SSF51713">
    <property type="entry name" value="tRNA-guanine transglycosylase"/>
    <property type="match status" value="1"/>
</dbReference>
<organism evidence="2 4">
    <name type="scientific">Didymodactylos carnosus</name>
    <dbReference type="NCBI Taxonomy" id="1234261"/>
    <lineage>
        <taxon>Eukaryota</taxon>
        <taxon>Metazoa</taxon>
        <taxon>Spiralia</taxon>
        <taxon>Gnathifera</taxon>
        <taxon>Rotifera</taxon>
        <taxon>Eurotatoria</taxon>
        <taxon>Bdelloidea</taxon>
        <taxon>Philodinida</taxon>
        <taxon>Philodinidae</taxon>
        <taxon>Didymodactylos</taxon>
    </lineage>
</organism>
<dbReference type="GO" id="GO:0008168">
    <property type="term" value="F:methyltransferase activity"/>
    <property type="evidence" value="ECO:0007669"/>
    <property type="project" value="UniProtKB-KW"/>
</dbReference>
<dbReference type="AlphaFoldDB" id="A0A8S2CKA0"/>
<evidence type="ECO:0000313" key="2">
    <source>
        <dbReference type="EMBL" id="CAF0725294.1"/>
    </source>
</evidence>
<dbReference type="GO" id="GO:0032259">
    <property type="term" value="P:methylation"/>
    <property type="evidence" value="ECO:0007669"/>
    <property type="project" value="UniProtKB-KW"/>
</dbReference>
<gene>
    <name evidence="2" type="ORF">OVA965_LOCUS378</name>
    <name evidence="3" type="ORF">TMI583_LOCUS378</name>
</gene>
<dbReference type="NCBIfam" id="TIGR00449">
    <property type="entry name" value="tgt_general"/>
    <property type="match status" value="1"/>
</dbReference>
<dbReference type="PANTHER" id="PTHR46064">
    <property type="entry name" value="QUEUINE TRNA-RIBOSYLTRANSFERASE ACCESSORY SUBUNIT 2"/>
    <property type="match status" value="1"/>
</dbReference>
<dbReference type="PANTHER" id="PTHR46064:SF1">
    <property type="entry name" value="QUEUINE TRNA-RIBOSYLTRANSFERASE ACCESSORY SUBUNIT 2"/>
    <property type="match status" value="1"/>
</dbReference>
<proteinExistence type="predicted"/>
<sequence length="600" mass="69187">EVLSSSNMVNMNKKEFQRLANERIELAKTNGPTVCIDCAYNQSMSGKELASLARQIGRCYSSNRRSLPCVHLVLTNWSNNSPLTKECQRVNSGFDKYNLTLNEKPVHEAYPTERLIYLSPNASNELETINQDDICVIGGLVDESVKKNLTFQTCSEKQIACYRLPIEKYMGHSTTGGSFNQILSINQAARLGEFVFNAVNDVVKIETPTSMLYTRSGVVPHLVNDQLPDNVTKLIELPLSTILESITNLESYPSNGGYAQYSNLPYGFYTPLHDPLLELRSGCNGNLYTSVWTKSGRKEVNIDRFNTYIDLIKPTVYQSMFDGDTFDDSTEKRYRKDRERTLRLFGKIQKKQNMIVSLVGGSNSRYRQLYLEGLFKLVDKQQILGVSFEGFHKYGPQSELFNIDAHRTLIAETKKKLDNDNILYILPLLWRPDNVVRAIDYGIDLFSGAYVPFVTERLGILNFIYNLDEYDNKEQRQTEYNLSLKIYYDLNEPLIDKCPCYTCKNYTKSYIHHLIHTKELLGRTLIMYHNLYHYNEFFKHIRLIFDIVLCYLLTKNWPMALQKNIPLRKGWIIKSENKLVEQEQVEDNTSSSKDTGFCNE</sequence>
<dbReference type="PROSITE" id="PS51675">
    <property type="entry name" value="SAM_MT_TRM10"/>
    <property type="match status" value="1"/>
</dbReference>
<dbReference type="InterPro" id="IPR028564">
    <property type="entry name" value="MT_TRM10-typ"/>
</dbReference>